<name>A0A402A1X8_9CHLR</name>
<evidence type="ECO:0000313" key="5">
    <source>
        <dbReference type="Proteomes" id="UP000287352"/>
    </source>
</evidence>
<dbReference type="GO" id="GO:0006099">
    <property type="term" value="P:tricarboxylic acid cycle"/>
    <property type="evidence" value="ECO:0007669"/>
    <property type="project" value="TreeGrafter"/>
</dbReference>
<sequence>MPHAVTLIPGDGTGPEIAEATRRVLEATGVQFTWDVCQAGAETLEKYGTVLPDEVIESIKRTGVGLKGPITTPVGKGQRSANVALRKKLDLYANLRPAKTYHGLRSRYENIDLIIVRENTEDLYAGIEFQQTMPEYEELIELVGRTTGHQLDPNSAMSIKYISVLASRRIVKFAFDYARANGRRKVTAVHKANIMRLSDGLFLSTAHEVAREYPDIHYEDRIVDNMCMQLVQKPELYDVLVLPNLYGDIISDLSAGLIGGLGVAPGANIGSQYAVFEPVHGSAPKYAGLNKVNPMAMMFSGVMMLRHLGEREAAQHLELALTQVLAEGRSLTYDLKLRPDDPTAVGTSQVADAVIDHLQRLM</sequence>
<comment type="caution">
    <text evidence="4">The sequence shown here is derived from an EMBL/GenBank/DDBJ whole genome shotgun (WGS) entry which is preliminary data.</text>
</comment>
<feature type="domain" description="Isopropylmalate dehydrogenase-like" evidence="3">
    <location>
        <begin position="4"/>
        <end position="354"/>
    </location>
</feature>
<reference evidence="5" key="1">
    <citation type="submission" date="2018-12" db="EMBL/GenBank/DDBJ databases">
        <title>Tengunoibacter tsumagoiensis gen. nov., sp. nov., Dictyobacter kobayashii sp. nov., D. alpinus sp. nov., and D. joshuensis sp. nov. and description of Dictyobacteraceae fam. nov. within the order Ktedonobacterales isolated from Tengu-no-mugimeshi.</title>
        <authorList>
            <person name="Wang C.M."/>
            <person name="Zheng Y."/>
            <person name="Sakai Y."/>
            <person name="Toyoda A."/>
            <person name="Minakuchi Y."/>
            <person name="Abe K."/>
            <person name="Yokota A."/>
            <person name="Yabe S."/>
        </authorList>
    </citation>
    <scope>NUCLEOTIDE SEQUENCE [LARGE SCALE GENOMIC DNA]</scope>
    <source>
        <strain evidence="5">Uno3</strain>
    </source>
</reference>
<dbReference type="PROSITE" id="PS00470">
    <property type="entry name" value="IDH_IMDH"/>
    <property type="match status" value="1"/>
</dbReference>
<protein>
    <submittedName>
        <fullName evidence="4">Isocitrate dehydrogenase</fullName>
    </submittedName>
</protein>
<proteinExistence type="inferred from homology"/>
<evidence type="ECO:0000256" key="1">
    <source>
        <dbReference type="ARBA" id="ARBA00007769"/>
    </source>
</evidence>
<dbReference type="Proteomes" id="UP000287352">
    <property type="component" value="Unassembled WGS sequence"/>
</dbReference>
<dbReference type="PANTHER" id="PTHR11835:SF34">
    <property type="entry name" value="ISOCITRATE DEHYDROGENASE [NAD] SUBUNIT ALPHA, MITOCHONDRIAL"/>
    <property type="match status" value="1"/>
</dbReference>
<dbReference type="SMART" id="SM01329">
    <property type="entry name" value="Iso_dh"/>
    <property type="match status" value="1"/>
</dbReference>
<dbReference type="SUPFAM" id="SSF53659">
    <property type="entry name" value="Isocitrate/Isopropylmalate dehydrogenase-like"/>
    <property type="match status" value="1"/>
</dbReference>
<keyword evidence="5" id="KW-1185">Reference proteome</keyword>
<dbReference type="PANTHER" id="PTHR11835">
    <property type="entry name" value="DECARBOXYLATING DEHYDROGENASES-ISOCITRATE, ISOPROPYLMALATE, TARTRATE"/>
    <property type="match status" value="1"/>
</dbReference>
<dbReference type="Gene3D" id="3.40.718.10">
    <property type="entry name" value="Isopropylmalate Dehydrogenase"/>
    <property type="match status" value="1"/>
</dbReference>
<gene>
    <name evidence="4" type="ORF">KTT_30160</name>
</gene>
<dbReference type="GO" id="GO:0000287">
    <property type="term" value="F:magnesium ion binding"/>
    <property type="evidence" value="ECO:0007669"/>
    <property type="project" value="InterPro"/>
</dbReference>
<dbReference type="GO" id="GO:0006102">
    <property type="term" value="P:isocitrate metabolic process"/>
    <property type="evidence" value="ECO:0007669"/>
    <property type="project" value="TreeGrafter"/>
</dbReference>
<dbReference type="EMBL" id="BIFR01000001">
    <property type="protein sequence ID" value="GCE13157.1"/>
    <property type="molecule type" value="Genomic_DNA"/>
</dbReference>
<evidence type="ECO:0000259" key="3">
    <source>
        <dbReference type="SMART" id="SM01329"/>
    </source>
</evidence>
<comment type="similarity">
    <text evidence="1">Belongs to the isocitrate and isopropylmalate dehydrogenases family.</text>
</comment>
<dbReference type="RefSeq" id="WP_126580710.1">
    <property type="nucleotide sequence ID" value="NZ_BIFR01000001.1"/>
</dbReference>
<dbReference type="AlphaFoldDB" id="A0A402A1X8"/>
<dbReference type="OrthoDB" id="9806254at2"/>
<keyword evidence="2" id="KW-0560">Oxidoreductase</keyword>
<accession>A0A402A1X8</accession>
<dbReference type="InterPro" id="IPR019818">
    <property type="entry name" value="IsoCit/isopropylmalate_DH_CS"/>
</dbReference>
<evidence type="ECO:0000256" key="2">
    <source>
        <dbReference type="ARBA" id="ARBA00023002"/>
    </source>
</evidence>
<dbReference type="GO" id="GO:0004449">
    <property type="term" value="F:isocitrate dehydrogenase (NAD+) activity"/>
    <property type="evidence" value="ECO:0007669"/>
    <property type="project" value="TreeGrafter"/>
</dbReference>
<dbReference type="Pfam" id="PF00180">
    <property type="entry name" value="Iso_dh"/>
    <property type="match status" value="1"/>
</dbReference>
<evidence type="ECO:0000313" key="4">
    <source>
        <dbReference type="EMBL" id="GCE13157.1"/>
    </source>
</evidence>
<dbReference type="GO" id="GO:0051287">
    <property type="term" value="F:NAD binding"/>
    <property type="evidence" value="ECO:0007669"/>
    <property type="project" value="InterPro"/>
</dbReference>
<organism evidence="4 5">
    <name type="scientific">Tengunoibacter tsumagoiensis</name>
    <dbReference type="NCBI Taxonomy" id="2014871"/>
    <lineage>
        <taxon>Bacteria</taxon>
        <taxon>Bacillati</taxon>
        <taxon>Chloroflexota</taxon>
        <taxon>Ktedonobacteria</taxon>
        <taxon>Ktedonobacterales</taxon>
        <taxon>Dictyobacteraceae</taxon>
        <taxon>Tengunoibacter</taxon>
    </lineage>
</organism>
<dbReference type="InterPro" id="IPR024084">
    <property type="entry name" value="IsoPropMal-DH-like_dom"/>
</dbReference>